<dbReference type="Pfam" id="PF00512">
    <property type="entry name" value="HisKA"/>
    <property type="match status" value="1"/>
</dbReference>
<dbReference type="GO" id="GO:0000156">
    <property type="term" value="F:phosphorelay response regulator activity"/>
    <property type="evidence" value="ECO:0007669"/>
    <property type="project" value="TreeGrafter"/>
</dbReference>
<dbReference type="InterPro" id="IPR036890">
    <property type="entry name" value="HATPase_C_sf"/>
</dbReference>
<feature type="domain" description="Histidine kinase" evidence="12">
    <location>
        <begin position="545"/>
        <end position="768"/>
    </location>
</feature>
<dbReference type="PANTHER" id="PTHR42878:SF15">
    <property type="entry name" value="BACTERIOPHYTOCHROME"/>
    <property type="match status" value="1"/>
</dbReference>
<dbReference type="RefSeq" id="WP_175557711.1">
    <property type="nucleotide sequence ID" value="NZ_FODT01000010.1"/>
</dbReference>
<reference evidence="14" key="1">
    <citation type="submission" date="2016-10" db="EMBL/GenBank/DDBJ databases">
        <authorList>
            <person name="Varghese N."/>
            <person name="Submissions S."/>
        </authorList>
    </citation>
    <scope>NUCLEOTIDE SEQUENCE [LARGE SCALE GENOMIC DNA]</scope>
    <source>
        <strain evidence="14">DSM 123</strain>
    </source>
</reference>
<dbReference type="Pfam" id="PF00360">
    <property type="entry name" value="PHY"/>
    <property type="match status" value="1"/>
</dbReference>
<dbReference type="GO" id="GO:0007234">
    <property type="term" value="P:osmosensory signaling via phosphorelay pathway"/>
    <property type="evidence" value="ECO:0007669"/>
    <property type="project" value="TreeGrafter"/>
</dbReference>
<evidence type="ECO:0000256" key="3">
    <source>
        <dbReference type="ARBA" id="ARBA00012438"/>
    </source>
</evidence>
<comment type="similarity">
    <text evidence="2">In the N-terminal section; belongs to the phytochrome family.</text>
</comment>
<evidence type="ECO:0000256" key="1">
    <source>
        <dbReference type="ARBA" id="ARBA00000085"/>
    </source>
</evidence>
<dbReference type="InterPro" id="IPR001294">
    <property type="entry name" value="Phytochrome"/>
</dbReference>
<dbReference type="EC" id="2.7.13.3" evidence="3"/>
<organism evidence="13 14">
    <name type="scientific">Rhodopseudomonas pseudopalustris</name>
    <dbReference type="NCBI Taxonomy" id="1513892"/>
    <lineage>
        <taxon>Bacteria</taxon>
        <taxon>Pseudomonadati</taxon>
        <taxon>Pseudomonadota</taxon>
        <taxon>Alphaproteobacteria</taxon>
        <taxon>Hyphomicrobiales</taxon>
        <taxon>Nitrobacteraceae</taxon>
        <taxon>Rhodopseudomonas</taxon>
    </lineage>
</organism>
<evidence type="ECO:0000313" key="13">
    <source>
        <dbReference type="EMBL" id="SEP19880.1"/>
    </source>
</evidence>
<dbReference type="InterPro" id="IPR003661">
    <property type="entry name" value="HisK_dim/P_dom"/>
</dbReference>
<dbReference type="SMART" id="SM00387">
    <property type="entry name" value="HATPase_c"/>
    <property type="match status" value="1"/>
</dbReference>
<dbReference type="Gene3D" id="3.30.450.20">
    <property type="entry name" value="PAS domain"/>
    <property type="match status" value="1"/>
</dbReference>
<dbReference type="InterPro" id="IPR013654">
    <property type="entry name" value="PAS_2"/>
</dbReference>
<evidence type="ECO:0000256" key="4">
    <source>
        <dbReference type="ARBA" id="ARBA00022543"/>
    </source>
</evidence>
<evidence type="ECO:0000259" key="11">
    <source>
        <dbReference type="PROSITE" id="PS50046"/>
    </source>
</evidence>
<dbReference type="Pfam" id="PF02518">
    <property type="entry name" value="HATPase_c"/>
    <property type="match status" value="1"/>
</dbReference>
<evidence type="ECO:0000256" key="7">
    <source>
        <dbReference type="ARBA" id="ARBA00022679"/>
    </source>
</evidence>
<dbReference type="SUPFAM" id="SSF55785">
    <property type="entry name" value="PYP-like sensor domain (PAS domain)"/>
    <property type="match status" value="1"/>
</dbReference>
<dbReference type="FunFam" id="3.30.565.10:FF:000006">
    <property type="entry name" value="Sensor histidine kinase WalK"/>
    <property type="match status" value="1"/>
</dbReference>
<dbReference type="InterPro" id="IPR035965">
    <property type="entry name" value="PAS-like_dom_sf"/>
</dbReference>
<keyword evidence="6" id="KW-0716">Sensory transduction</keyword>
<keyword evidence="5" id="KW-0597">Phosphoprotein</keyword>
<keyword evidence="7" id="KW-0808">Transferase</keyword>
<dbReference type="GO" id="GO:0009881">
    <property type="term" value="F:photoreceptor activity"/>
    <property type="evidence" value="ECO:0007669"/>
    <property type="project" value="UniProtKB-KW"/>
</dbReference>
<dbReference type="SMART" id="SM00388">
    <property type="entry name" value="HisKA"/>
    <property type="match status" value="1"/>
</dbReference>
<feature type="domain" description="Phytochrome chromophore attachment site" evidence="11">
    <location>
        <begin position="162"/>
        <end position="320"/>
    </location>
</feature>
<dbReference type="CDD" id="cd00082">
    <property type="entry name" value="HisKA"/>
    <property type="match status" value="1"/>
</dbReference>
<protein>
    <recommendedName>
        <fullName evidence="3">histidine kinase</fullName>
        <ecNumber evidence="3">2.7.13.3</ecNumber>
    </recommendedName>
</protein>
<dbReference type="Proteomes" id="UP000199615">
    <property type="component" value="Unassembled WGS sequence"/>
</dbReference>
<keyword evidence="10" id="KW-0675">Receptor</keyword>
<dbReference type="SMART" id="SM00065">
    <property type="entry name" value="GAF"/>
    <property type="match status" value="1"/>
</dbReference>
<evidence type="ECO:0000256" key="8">
    <source>
        <dbReference type="ARBA" id="ARBA00022777"/>
    </source>
</evidence>
<dbReference type="PROSITE" id="PS50046">
    <property type="entry name" value="PHYTOCHROME_2"/>
    <property type="match status" value="1"/>
</dbReference>
<evidence type="ECO:0000259" key="12">
    <source>
        <dbReference type="PROSITE" id="PS50109"/>
    </source>
</evidence>
<evidence type="ECO:0000256" key="2">
    <source>
        <dbReference type="ARBA" id="ARBA00006402"/>
    </source>
</evidence>
<dbReference type="InterPro" id="IPR016132">
    <property type="entry name" value="Phyto_chromo_attachment"/>
</dbReference>
<evidence type="ECO:0000256" key="6">
    <source>
        <dbReference type="ARBA" id="ARBA00022606"/>
    </source>
</evidence>
<dbReference type="Gene3D" id="1.10.287.130">
    <property type="match status" value="1"/>
</dbReference>
<dbReference type="SUPFAM" id="SSF55874">
    <property type="entry name" value="ATPase domain of HSP90 chaperone/DNA topoisomerase II/histidine kinase"/>
    <property type="match status" value="1"/>
</dbReference>
<dbReference type="PROSITE" id="PS50109">
    <property type="entry name" value="HIS_KIN"/>
    <property type="match status" value="1"/>
</dbReference>
<dbReference type="Pfam" id="PF08446">
    <property type="entry name" value="PAS_2"/>
    <property type="match status" value="1"/>
</dbReference>
<dbReference type="InterPro" id="IPR005467">
    <property type="entry name" value="His_kinase_dom"/>
</dbReference>
<accession>A0A1H8VX19</accession>
<dbReference type="InterPro" id="IPR050351">
    <property type="entry name" value="BphY/WalK/GraS-like"/>
</dbReference>
<dbReference type="InterPro" id="IPR029016">
    <property type="entry name" value="GAF-like_dom_sf"/>
</dbReference>
<evidence type="ECO:0000313" key="14">
    <source>
        <dbReference type="Proteomes" id="UP000199615"/>
    </source>
</evidence>
<dbReference type="PANTHER" id="PTHR42878">
    <property type="entry name" value="TWO-COMPONENT HISTIDINE KINASE"/>
    <property type="match status" value="1"/>
</dbReference>
<dbReference type="InterPro" id="IPR043150">
    <property type="entry name" value="Phytochrome_PHY_sf"/>
</dbReference>
<evidence type="ECO:0000256" key="9">
    <source>
        <dbReference type="ARBA" id="ARBA00022991"/>
    </source>
</evidence>
<keyword evidence="8 13" id="KW-0418">Kinase</keyword>
<keyword evidence="4" id="KW-0600">Photoreceptor protein</keyword>
<dbReference type="AlphaFoldDB" id="A0A1H8VX19"/>
<dbReference type="PRINTS" id="PR01033">
    <property type="entry name" value="PHYTOCHROME"/>
</dbReference>
<dbReference type="InterPro" id="IPR003594">
    <property type="entry name" value="HATPase_dom"/>
</dbReference>
<comment type="catalytic activity">
    <reaction evidence="1">
        <text>ATP + protein L-histidine = ADP + protein N-phospho-L-histidine.</text>
        <dbReference type="EC" id="2.7.13.3"/>
    </reaction>
</comment>
<dbReference type="GO" id="GO:0000155">
    <property type="term" value="F:phosphorelay sensor kinase activity"/>
    <property type="evidence" value="ECO:0007669"/>
    <property type="project" value="InterPro"/>
</dbReference>
<dbReference type="Gene3D" id="3.30.450.270">
    <property type="match status" value="1"/>
</dbReference>
<dbReference type="Gene3D" id="3.30.450.40">
    <property type="match status" value="1"/>
</dbReference>
<dbReference type="GO" id="GO:0009584">
    <property type="term" value="P:detection of visible light"/>
    <property type="evidence" value="ECO:0007669"/>
    <property type="project" value="InterPro"/>
</dbReference>
<evidence type="ECO:0000256" key="5">
    <source>
        <dbReference type="ARBA" id="ARBA00022553"/>
    </source>
</evidence>
<dbReference type="SUPFAM" id="SSF55781">
    <property type="entry name" value="GAF domain-like"/>
    <property type="match status" value="2"/>
</dbReference>
<gene>
    <name evidence="13" type="ORF">SAMN05444123_1106</name>
</gene>
<dbReference type="GO" id="GO:0030295">
    <property type="term" value="F:protein kinase activator activity"/>
    <property type="evidence" value="ECO:0007669"/>
    <property type="project" value="TreeGrafter"/>
</dbReference>
<proteinExistence type="inferred from homology"/>
<dbReference type="GO" id="GO:0006355">
    <property type="term" value="P:regulation of DNA-templated transcription"/>
    <property type="evidence" value="ECO:0007669"/>
    <property type="project" value="InterPro"/>
</dbReference>
<keyword evidence="9" id="KW-0157">Chromophore</keyword>
<dbReference type="InterPro" id="IPR003018">
    <property type="entry name" value="GAF"/>
</dbReference>
<sequence>MNERRTPAASDPTAFIPGDDVLAADLTECDREPIHIPGSIQPHGMLIALAEPELRPVSVSANIQAMIGIPPETALAEPLSAYMTAESFALLRAALSDDDVASTNPIRLEFLTKSAPIAFNGILHRHDGLCILELEPRGATESSSEFFRSVRAAIRRLQKASSVLMACDIAAREVRRITGFDRIKIYRFAADWSGQVIAEDRVDSIPSLLDFHFPASDIPAQSRALYTSNTIRIIPDVAYRPSPLLPDRNPVTGGPIDLSYAVLRSVSPVHVEYMVNMAVYGAMSVSIVREGRLWGMISCHNTLPRFVPFEIRQACELIAQVLTWQISVLEEAEIVQHSVQVRAIQNKLLHQFGDEQNLHEGLTRIGDEMLALMSAFGFALCGFDGITSFGRTPSPAQLQDLANWIARNQPSGAFETDRLSTLYADASSYREIASGVLAIPLGRASTSLLLWFRPEVAQTVTWGGDPHKPVQIGPRGRRLQTRASFDAWREEVRGRAIPWRSHEIAAAIEIRDLVVDVILGKAEQLERANRELSRSNDELESFAYVAAHDLKEPLRHIEAFAGLLSDLLAPEAKTRLNVMVNGIEASSRRLRALINDLAEYSRVGRQARPLAPISLNEVLSEVLADLKPNLQDTRAAVSADDLPVVLCDASQIRQLLQNLISNALKYRDAFRPPQIEISSAVDTETKDSHDRHPRVRVTISDNGIGFDPKYAEQIFEPFQRLHGPDEYEGTGIGLAICRKIVSRHGGSITATSKPGSGSAFSFTLSLRGADDVEQTS</sequence>
<dbReference type="SUPFAM" id="SSF47384">
    <property type="entry name" value="Homodimeric domain of signal transducing histidine kinase"/>
    <property type="match status" value="1"/>
</dbReference>
<dbReference type="InterPro" id="IPR036097">
    <property type="entry name" value="HisK_dim/P_sf"/>
</dbReference>
<dbReference type="Pfam" id="PF01590">
    <property type="entry name" value="GAF"/>
    <property type="match status" value="1"/>
</dbReference>
<evidence type="ECO:0000256" key="10">
    <source>
        <dbReference type="ARBA" id="ARBA00023170"/>
    </source>
</evidence>
<dbReference type="Gene3D" id="3.30.565.10">
    <property type="entry name" value="Histidine kinase-like ATPase, C-terminal domain"/>
    <property type="match status" value="1"/>
</dbReference>
<keyword evidence="14" id="KW-1185">Reference proteome</keyword>
<name>A0A1H8VX19_9BRAD</name>
<dbReference type="EMBL" id="FODT01000010">
    <property type="protein sequence ID" value="SEP19880.1"/>
    <property type="molecule type" value="Genomic_DNA"/>
</dbReference>
<dbReference type="InterPro" id="IPR013515">
    <property type="entry name" value="Phytochrome_cen-reg"/>
</dbReference>